<organism evidence="4 5">
    <name type="scientific">Leucobacter luti</name>
    <dbReference type="NCBI Taxonomy" id="340320"/>
    <lineage>
        <taxon>Bacteria</taxon>
        <taxon>Bacillati</taxon>
        <taxon>Actinomycetota</taxon>
        <taxon>Actinomycetes</taxon>
        <taxon>Micrococcales</taxon>
        <taxon>Microbacteriaceae</taxon>
        <taxon>Leucobacter</taxon>
    </lineage>
</organism>
<proteinExistence type="predicted"/>
<dbReference type="InterPro" id="IPR025241">
    <property type="entry name" value="DUF4190"/>
</dbReference>
<dbReference type="AlphaFoldDB" id="A0A4R6RZ42"/>
<evidence type="ECO:0000256" key="1">
    <source>
        <dbReference type="SAM" id="MobiDB-lite"/>
    </source>
</evidence>
<dbReference type="Proteomes" id="UP000295601">
    <property type="component" value="Unassembled WGS sequence"/>
</dbReference>
<sequence length="110" mass="11280">MSYPAPQPPASQPQPPHFAHPQPTAFTPAPAKNTNTLAIIALVSSFFISLAGVICGHIALKQIADSGEGGRGMALAGTIIGYVGLVLGLVWLIIVFAMLGAASTASYSTY</sequence>
<keyword evidence="2" id="KW-0472">Membrane</keyword>
<gene>
    <name evidence="4" type="ORF">EDF62_1607</name>
</gene>
<evidence type="ECO:0000256" key="2">
    <source>
        <dbReference type="SAM" id="Phobius"/>
    </source>
</evidence>
<evidence type="ECO:0000313" key="4">
    <source>
        <dbReference type="EMBL" id="TDP92400.1"/>
    </source>
</evidence>
<reference evidence="4 5" key="1">
    <citation type="submission" date="2019-03" db="EMBL/GenBank/DDBJ databases">
        <title>Genomic analyses of the natural microbiome of Caenorhabditis elegans.</title>
        <authorList>
            <person name="Samuel B."/>
        </authorList>
    </citation>
    <scope>NUCLEOTIDE SEQUENCE [LARGE SCALE GENOMIC DNA]</scope>
    <source>
        <strain evidence="4 5">JUb18</strain>
    </source>
</reference>
<name>A0A4R6RZ42_9MICO</name>
<evidence type="ECO:0000259" key="3">
    <source>
        <dbReference type="Pfam" id="PF13828"/>
    </source>
</evidence>
<accession>A0A4R6RZ42</accession>
<evidence type="ECO:0000313" key="5">
    <source>
        <dbReference type="Proteomes" id="UP000295601"/>
    </source>
</evidence>
<feature type="compositionally biased region" description="Pro residues" evidence="1">
    <location>
        <begin position="1"/>
        <end position="18"/>
    </location>
</feature>
<keyword evidence="2" id="KW-1133">Transmembrane helix</keyword>
<dbReference type="Pfam" id="PF13828">
    <property type="entry name" value="DUF4190"/>
    <property type="match status" value="1"/>
</dbReference>
<keyword evidence="2" id="KW-0812">Transmembrane</keyword>
<dbReference type="EMBL" id="SNYA01000004">
    <property type="protein sequence ID" value="TDP92400.1"/>
    <property type="molecule type" value="Genomic_DNA"/>
</dbReference>
<protein>
    <submittedName>
        <fullName evidence="4">Uncharacterized protein DUF4190</fullName>
    </submittedName>
</protein>
<dbReference type="RefSeq" id="WP_166644288.1">
    <property type="nucleotide sequence ID" value="NZ_SNYA01000004.1"/>
</dbReference>
<feature type="domain" description="DUF4190" evidence="3">
    <location>
        <begin position="37"/>
        <end position="90"/>
    </location>
</feature>
<comment type="caution">
    <text evidence="4">The sequence shown here is derived from an EMBL/GenBank/DDBJ whole genome shotgun (WGS) entry which is preliminary data.</text>
</comment>
<feature type="transmembrane region" description="Helical" evidence="2">
    <location>
        <begin position="37"/>
        <end position="60"/>
    </location>
</feature>
<feature type="region of interest" description="Disordered" evidence="1">
    <location>
        <begin position="1"/>
        <end position="26"/>
    </location>
</feature>
<feature type="transmembrane region" description="Helical" evidence="2">
    <location>
        <begin position="72"/>
        <end position="102"/>
    </location>
</feature>
<keyword evidence="5" id="KW-1185">Reference proteome</keyword>